<evidence type="ECO:0008006" key="4">
    <source>
        <dbReference type="Google" id="ProtNLM"/>
    </source>
</evidence>
<dbReference type="EMBL" id="JALJOQ010000319">
    <property type="protein sequence ID" value="KAK9785092.1"/>
    <property type="molecule type" value="Genomic_DNA"/>
</dbReference>
<feature type="region of interest" description="Disordered" evidence="1">
    <location>
        <begin position="627"/>
        <end position="653"/>
    </location>
</feature>
<feature type="region of interest" description="Disordered" evidence="1">
    <location>
        <begin position="481"/>
        <end position="501"/>
    </location>
</feature>
<gene>
    <name evidence="2" type="ORF">WJX73_002624</name>
</gene>
<sequence>MMEPSERSQAVSQLVRRGSMQASGALSLSGCTQSGRWGEDDDEDDEGFYGLSDVSGEQQHKERHKRPHLQGRFSGRLETKEDEKRLADECRLLGPLLGGIGKRGDSSRGTLAKIVRSIASGQLREFVSGRESIIQDLEERRAQEEETARQLREKLERDNSALQAELDRVAAPRAAMQAPLKTESVEDQLTPTPPEARIAIASSTASTSALLSQSTICAYPASPSKGPMPSLPFQSPPGAQHAVPPSALNMHSAACPSAVPYSAEAAAPAPPSSLQLTAPLASNPALPTPEEQNEAQMYAKEAAQLQKFAQNLKAHANSWAAQSQTAFLGRPVKMQAACQAQSFQAKAISLEKAAEAQSLQAQAVAHAQAQAEAQAQAQRYVSHANQHAQAHNQATMRADHLQRAMDMGETKQVTEKLQLERQAHEHAQAQTQLVNAAHSLTQKATAHMHAQVTAQQQAHAAAAESHHYDAQAQVLQAEAGSVAGPLGPSPPSLPPADQNGIQGDQQLLSMLNASLSSPKAGAMPSSLLLPMTSISGDMVMANQAVPAAQQPLLPSSTVLGSPPAMPMQALSQVPAQATLAHAPSQIGVVTPLPPLRSMVAAGQQHQQQQQQAQPAAQLVSSGMLRLPPLHGLPAPSMPPPVPNGATLTPLDTPTLSSMLHSIELPDLAALGQQLAEQTPPRESAPSELQKQVSAMSDPAAFNPHGSFPRQGSLQGGQDDLLARQHQALQHDGLRMPVMARRGASMPTPLQLDDAAHMRLVSGLQP</sequence>
<dbReference type="Proteomes" id="UP001465755">
    <property type="component" value="Unassembled WGS sequence"/>
</dbReference>
<organism evidence="2 3">
    <name type="scientific">Symbiochloris irregularis</name>
    <dbReference type="NCBI Taxonomy" id="706552"/>
    <lineage>
        <taxon>Eukaryota</taxon>
        <taxon>Viridiplantae</taxon>
        <taxon>Chlorophyta</taxon>
        <taxon>core chlorophytes</taxon>
        <taxon>Trebouxiophyceae</taxon>
        <taxon>Trebouxiales</taxon>
        <taxon>Trebouxiaceae</taxon>
        <taxon>Symbiochloris</taxon>
    </lineage>
</organism>
<feature type="region of interest" description="Disordered" evidence="1">
    <location>
        <begin position="1"/>
        <end position="81"/>
    </location>
</feature>
<feature type="compositionally biased region" description="Low complexity" evidence="1">
    <location>
        <begin position="376"/>
        <end position="394"/>
    </location>
</feature>
<comment type="caution">
    <text evidence="2">The sequence shown here is derived from an EMBL/GenBank/DDBJ whole genome shotgun (WGS) entry which is preliminary data.</text>
</comment>
<proteinExistence type="predicted"/>
<dbReference type="AlphaFoldDB" id="A0AAW1NI92"/>
<evidence type="ECO:0000256" key="1">
    <source>
        <dbReference type="SAM" id="MobiDB-lite"/>
    </source>
</evidence>
<accession>A0AAW1NI92</accession>
<reference evidence="2 3" key="1">
    <citation type="journal article" date="2024" name="Nat. Commun.">
        <title>Phylogenomics reveals the evolutionary origins of lichenization in chlorophyte algae.</title>
        <authorList>
            <person name="Puginier C."/>
            <person name="Libourel C."/>
            <person name="Otte J."/>
            <person name="Skaloud P."/>
            <person name="Haon M."/>
            <person name="Grisel S."/>
            <person name="Petersen M."/>
            <person name="Berrin J.G."/>
            <person name="Delaux P.M."/>
            <person name="Dal Grande F."/>
            <person name="Keller J."/>
        </authorList>
    </citation>
    <scope>NUCLEOTIDE SEQUENCE [LARGE SCALE GENOMIC DNA]</scope>
    <source>
        <strain evidence="2 3">SAG 2036</strain>
    </source>
</reference>
<keyword evidence="3" id="KW-1185">Reference proteome</keyword>
<dbReference type="PROSITE" id="PS51257">
    <property type="entry name" value="PROKAR_LIPOPROTEIN"/>
    <property type="match status" value="1"/>
</dbReference>
<feature type="region of interest" description="Disordered" evidence="1">
    <location>
        <begin position="138"/>
        <end position="160"/>
    </location>
</feature>
<evidence type="ECO:0000313" key="3">
    <source>
        <dbReference type="Proteomes" id="UP001465755"/>
    </source>
</evidence>
<name>A0AAW1NI92_9CHLO</name>
<protein>
    <recommendedName>
        <fullName evidence="4">BHLH domain-containing protein</fullName>
    </recommendedName>
</protein>
<feature type="region of interest" description="Disordered" evidence="1">
    <location>
        <begin position="674"/>
        <end position="716"/>
    </location>
</feature>
<feature type="region of interest" description="Disordered" evidence="1">
    <location>
        <begin position="376"/>
        <end position="397"/>
    </location>
</feature>
<feature type="compositionally biased region" description="Polar residues" evidence="1">
    <location>
        <begin position="20"/>
        <end position="35"/>
    </location>
</feature>
<evidence type="ECO:0000313" key="2">
    <source>
        <dbReference type="EMBL" id="KAK9785092.1"/>
    </source>
</evidence>